<accession>A0A5B0GZ37</accession>
<dbReference type="Proteomes" id="UP000325273">
    <property type="component" value="Unassembled WGS sequence"/>
</dbReference>
<comment type="caution">
    <text evidence="1">The sequence shown here is derived from an EMBL/GenBank/DDBJ whole genome shotgun (WGS) entry which is preliminary data.</text>
</comment>
<name>A0A5B0GZ37_9BURK</name>
<gene>
    <name evidence="1" type="ORF">FVF58_22955</name>
</gene>
<sequence length="90" mass="9649">MLPCRERVAAHVLKDLSRFDELDHAATQSVRGGIAYITRGDPGGCNGGVVPPVFVHPGWDGYPPVHVGCGPVFKPYEHLPSYPVGVVTPM</sequence>
<keyword evidence="2" id="KW-1185">Reference proteome</keyword>
<protein>
    <submittedName>
        <fullName evidence="1">Uncharacterized protein</fullName>
    </submittedName>
</protein>
<reference evidence="1 2" key="1">
    <citation type="submission" date="2019-08" db="EMBL/GenBank/DDBJ databases">
        <title>Paraburkholderia sp. DCY113.</title>
        <authorList>
            <person name="Kang J."/>
        </authorList>
    </citation>
    <scope>NUCLEOTIDE SEQUENCE [LARGE SCALE GENOMIC DNA]</scope>
    <source>
        <strain evidence="1 2">DCY113</strain>
    </source>
</reference>
<organism evidence="1 2">
    <name type="scientific">Paraburkholderia panacisoli</name>
    <dbReference type="NCBI Taxonomy" id="2603818"/>
    <lineage>
        <taxon>Bacteria</taxon>
        <taxon>Pseudomonadati</taxon>
        <taxon>Pseudomonadota</taxon>
        <taxon>Betaproteobacteria</taxon>
        <taxon>Burkholderiales</taxon>
        <taxon>Burkholderiaceae</taxon>
        <taxon>Paraburkholderia</taxon>
    </lineage>
</organism>
<evidence type="ECO:0000313" key="1">
    <source>
        <dbReference type="EMBL" id="KAA1008205.1"/>
    </source>
</evidence>
<dbReference type="EMBL" id="VTUZ01000015">
    <property type="protein sequence ID" value="KAA1008205.1"/>
    <property type="molecule type" value="Genomic_DNA"/>
</dbReference>
<proteinExistence type="predicted"/>
<evidence type="ECO:0000313" key="2">
    <source>
        <dbReference type="Proteomes" id="UP000325273"/>
    </source>
</evidence>
<dbReference type="AlphaFoldDB" id="A0A5B0GZ37"/>